<evidence type="ECO:0000313" key="3">
    <source>
        <dbReference type="Proteomes" id="UP000579153"/>
    </source>
</evidence>
<dbReference type="EMBL" id="JACHMB010000001">
    <property type="protein sequence ID" value="MBB5783976.1"/>
    <property type="molecule type" value="Genomic_DNA"/>
</dbReference>
<dbReference type="PRINTS" id="PR00081">
    <property type="entry name" value="GDHRDH"/>
</dbReference>
<dbReference type="Proteomes" id="UP000579153">
    <property type="component" value="Unassembled WGS sequence"/>
</dbReference>
<dbReference type="NCBIfam" id="NF004846">
    <property type="entry name" value="PRK06197.1"/>
    <property type="match status" value="1"/>
</dbReference>
<keyword evidence="3" id="KW-1185">Reference proteome</keyword>
<dbReference type="SUPFAM" id="SSF51735">
    <property type="entry name" value="NAD(P)-binding Rossmann-fold domains"/>
    <property type="match status" value="1"/>
</dbReference>
<dbReference type="InterPro" id="IPR002347">
    <property type="entry name" value="SDR_fam"/>
</dbReference>
<dbReference type="PANTHER" id="PTHR43157">
    <property type="entry name" value="PHOSPHATIDYLINOSITOL-GLYCAN BIOSYNTHESIS CLASS F PROTEIN-RELATED"/>
    <property type="match status" value="1"/>
</dbReference>
<accession>A0A7W9GHT9</accession>
<dbReference type="GO" id="GO:0016491">
    <property type="term" value="F:oxidoreductase activity"/>
    <property type="evidence" value="ECO:0007669"/>
    <property type="project" value="UniProtKB-KW"/>
</dbReference>
<evidence type="ECO:0000256" key="1">
    <source>
        <dbReference type="ARBA" id="ARBA00023002"/>
    </source>
</evidence>
<dbReference type="PANTHER" id="PTHR43157:SF31">
    <property type="entry name" value="PHOSPHATIDYLINOSITOL-GLYCAN BIOSYNTHESIS CLASS F PROTEIN"/>
    <property type="match status" value="1"/>
</dbReference>
<gene>
    <name evidence="2" type="ORF">HD596_010732</name>
</gene>
<protein>
    <submittedName>
        <fullName evidence="2">NAD(P)-dependent dehydrogenase (Short-subunit alcohol dehydrogenase family)</fullName>
    </submittedName>
</protein>
<reference evidence="2 3" key="1">
    <citation type="submission" date="2020-08" db="EMBL/GenBank/DDBJ databases">
        <title>Sequencing the genomes of 1000 actinobacteria strains.</title>
        <authorList>
            <person name="Klenk H.-P."/>
        </authorList>
    </citation>
    <scope>NUCLEOTIDE SEQUENCE [LARGE SCALE GENOMIC DNA]</scope>
    <source>
        <strain evidence="2 3">DSM 45507</strain>
    </source>
</reference>
<dbReference type="AlphaFoldDB" id="A0A7W9GHT9"/>
<dbReference type="Pfam" id="PF00106">
    <property type="entry name" value="adh_short"/>
    <property type="match status" value="1"/>
</dbReference>
<evidence type="ECO:0000313" key="2">
    <source>
        <dbReference type="EMBL" id="MBB5783976.1"/>
    </source>
</evidence>
<organism evidence="2 3">
    <name type="scientific">Nonomuraea jabiensis</name>
    <dbReference type="NCBI Taxonomy" id="882448"/>
    <lineage>
        <taxon>Bacteria</taxon>
        <taxon>Bacillati</taxon>
        <taxon>Actinomycetota</taxon>
        <taxon>Actinomycetes</taxon>
        <taxon>Streptosporangiales</taxon>
        <taxon>Streptosporangiaceae</taxon>
        <taxon>Nonomuraea</taxon>
    </lineage>
</organism>
<dbReference type="RefSeq" id="WP_185076993.1">
    <property type="nucleotide sequence ID" value="NZ_JACHMB010000001.1"/>
</dbReference>
<proteinExistence type="predicted"/>
<dbReference type="CDD" id="cd05327">
    <property type="entry name" value="retinol-DH_like_SDR_c_like"/>
    <property type="match status" value="1"/>
</dbReference>
<keyword evidence="1" id="KW-0560">Oxidoreductase</keyword>
<sequence length="289" mass="30675">MTGWTPDSIPDLTGRTAIVTGANSGIGRPTALELARHGARVIVAARSPEKGEATVADILRAVPGGQVEYGRLDLADLASIRRFAEGVDQVDLLINNAGIGLISRQETKDGFEMQFGTNHLGHFALTGLLLPLLLAAPGARVVTVSSDAHAWGKIDFDNLDLKRGYRRMSSYGRSKLANLLFTLELQRRAEKAGAALTSVASHPGATATNIVKIGPLQPLVGVFLQSAEAGAMPSLYAATSPDIHGGEFVGPKLKLLTPSDAARSEELARRLWDVSAELTGVRFEEIAYS</sequence>
<dbReference type="Gene3D" id="3.40.50.720">
    <property type="entry name" value="NAD(P)-binding Rossmann-like Domain"/>
    <property type="match status" value="1"/>
</dbReference>
<dbReference type="InterPro" id="IPR036291">
    <property type="entry name" value="NAD(P)-bd_dom_sf"/>
</dbReference>
<name>A0A7W9GHT9_9ACTN</name>
<comment type="caution">
    <text evidence="2">The sequence shown here is derived from an EMBL/GenBank/DDBJ whole genome shotgun (WGS) entry which is preliminary data.</text>
</comment>